<proteinExistence type="predicted"/>
<keyword evidence="2" id="KW-1185">Reference proteome</keyword>
<dbReference type="OrthoDB" id="6174124at2759"/>
<reference evidence="1 2" key="1">
    <citation type="submission" date="2020-06" db="EMBL/GenBank/DDBJ databases">
        <authorList>
            <person name="Li R."/>
            <person name="Bekaert M."/>
        </authorList>
    </citation>
    <scope>NUCLEOTIDE SEQUENCE [LARGE SCALE GENOMIC DNA]</scope>
    <source>
        <strain evidence="2">wild</strain>
    </source>
</reference>
<name>A0A6J8ASG4_MYTCO</name>
<gene>
    <name evidence="1" type="ORF">MCOR_10881</name>
</gene>
<dbReference type="EMBL" id="CACVKT020001876">
    <property type="protein sequence ID" value="CAC5372954.1"/>
    <property type="molecule type" value="Genomic_DNA"/>
</dbReference>
<sequence length="188" mass="21354">MTLDENMNHENKTVIEQKQMEENSLDSSATFTKNLITNECTSTPIQKQVTIKHDIQSPKERINQHSKTLSVKLDAVNTTLHTIESSLQSFVHRMCEMKEVTDSIMPNIKQSMSESISSNLIMKLNKVREQIDSIVNKVSHCNSTIDSLHVKVNLVDSQLKESLKNKETSTSINWKNTKQKIKNLGTPC</sequence>
<accession>A0A6J8ASG4</accession>
<evidence type="ECO:0000313" key="1">
    <source>
        <dbReference type="EMBL" id="CAC5372954.1"/>
    </source>
</evidence>
<organism evidence="1 2">
    <name type="scientific">Mytilus coruscus</name>
    <name type="common">Sea mussel</name>
    <dbReference type="NCBI Taxonomy" id="42192"/>
    <lineage>
        <taxon>Eukaryota</taxon>
        <taxon>Metazoa</taxon>
        <taxon>Spiralia</taxon>
        <taxon>Lophotrochozoa</taxon>
        <taxon>Mollusca</taxon>
        <taxon>Bivalvia</taxon>
        <taxon>Autobranchia</taxon>
        <taxon>Pteriomorphia</taxon>
        <taxon>Mytilida</taxon>
        <taxon>Mytiloidea</taxon>
        <taxon>Mytilidae</taxon>
        <taxon>Mytilinae</taxon>
        <taxon>Mytilus</taxon>
    </lineage>
</organism>
<dbReference type="Proteomes" id="UP000507470">
    <property type="component" value="Unassembled WGS sequence"/>
</dbReference>
<evidence type="ECO:0000313" key="2">
    <source>
        <dbReference type="Proteomes" id="UP000507470"/>
    </source>
</evidence>
<protein>
    <submittedName>
        <fullName evidence="1">Uncharacterized protein</fullName>
    </submittedName>
</protein>
<dbReference type="AlphaFoldDB" id="A0A6J8ASG4"/>